<protein>
    <submittedName>
        <fullName evidence="2">Uncharacterized protein</fullName>
    </submittedName>
</protein>
<keyword evidence="3" id="KW-1185">Reference proteome</keyword>
<feature type="transmembrane region" description="Helical" evidence="1">
    <location>
        <begin position="20"/>
        <end position="42"/>
    </location>
</feature>
<evidence type="ECO:0000256" key="1">
    <source>
        <dbReference type="SAM" id="Phobius"/>
    </source>
</evidence>
<feature type="transmembrane region" description="Helical" evidence="1">
    <location>
        <begin position="54"/>
        <end position="78"/>
    </location>
</feature>
<evidence type="ECO:0000313" key="2">
    <source>
        <dbReference type="EMBL" id="MCP3424346.1"/>
    </source>
</evidence>
<organism evidence="2 3">
    <name type="scientific">Nocardioides pinisoli</name>
    <dbReference type="NCBI Taxonomy" id="2950279"/>
    <lineage>
        <taxon>Bacteria</taxon>
        <taxon>Bacillati</taxon>
        <taxon>Actinomycetota</taxon>
        <taxon>Actinomycetes</taxon>
        <taxon>Propionibacteriales</taxon>
        <taxon>Nocardioidaceae</taxon>
        <taxon>Nocardioides</taxon>
    </lineage>
</organism>
<proteinExistence type="predicted"/>
<evidence type="ECO:0000313" key="3">
    <source>
        <dbReference type="Proteomes" id="UP001204524"/>
    </source>
</evidence>
<comment type="caution">
    <text evidence="2">The sequence shown here is derived from an EMBL/GenBank/DDBJ whole genome shotgun (WGS) entry which is preliminary data.</text>
</comment>
<keyword evidence="1" id="KW-0472">Membrane</keyword>
<gene>
    <name evidence="2" type="ORF">NCI01_21315</name>
</gene>
<name>A0ABT1L414_9ACTN</name>
<dbReference type="RefSeq" id="WP_254183503.1">
    <property type="nucleotide sequence ID" value="NZ_JANARS010000014.1"/>
</dbReference>
<feature type="transmembrane region" description="Helical" evidence="1">
    <location>
        <begin position="90"/>
        <end position="112"/>
    </location>
</feature>
<accession>A0ABT1L414</accession>
<keyword evidence="1" id="KW-1133">Transmembrane helix</keyword>
<sequence>MDDASHSQPRRDTRSAGGSAWRLAALSLIVLALAAVLFGAAWAIGGDDAVSDNWVGMTVVLGLFVGVTEAFVALVMALYAGLRREPWGTLWFPLTTFPAVVTVIVLLEAFVFE</sequence>
<dbReference type="EMBL" id="JANARS010000014">
    <property type="protein sequence ID" value="MCP3424346.1"/>
    <property type="molecule type" value="Genomic_DNA"/>
</dbReference>
<dbReference type="Proteomes" id="UP001204524">
    <property type="component" value="Unassembled WGS sequence"/>
</dbReference>
<reference evidence="2 3" key="1">
    <citation type="submission" date="2022-06" db="EMBL/GenBank/DDBJ databases">
        <authorList>
            <person name="So Y."/>
        </authorList>
    </citation>
    <scope>NUCLEOTIDE SEQUENCE [LARGE SCALE GENOMIC DNA]</scope>
    <source>
        <strain evidence="2 3">STR3</strain>
    </source>
</reference>
<keyword evidence="1" id="KW-0812">Transmembrane</keyword>